<dbReference type="AlphaFoldDB" id="A0A433RUR6"/>
<dbReference type="Gene3D" id="6.10.140.700">
    <property type="match status" value="1"/>
</dbReference>
<dbReference type="InterPro" id="IPR050266">
    <property type="entry name" value="AB_hydrolase_sf"/>
</dbReference>
<dbReference type="InterPro" id="IPR029058">
    <property type="entry name" value="AB_hydrolase_fold"/>
</dbReference>
<comment type="caution">
    <text evidence="3">The sequence shown here is derived from an EMBL/GenBank/DDBJ whole genome shotgun (WGS) entry which is preliminary data.</text>
</comment>
<evidence type="ECO:0000313" key="4">
    <source>
        <dbReference type="Proteomes" id="UP000288623"/>
    </source>
</evidence>
<reference evidence="3 4" key="1">
    <citation type="submission" date="2014-11" db="EMBL/GenBank/DDBJ databases">
        <title>Genome sequence and analysis of novel Kurthia sp.</title>
        <authorList>
            <person name="Lawson J.N."/>
            <person name="Gonzalez J.E."/>
            <person name="Rinauldi L."/>
            <person name="Xuan Z."/>
            <person name="Firman A."/>
            <person name="Shaddox L."/>
            <person name="Trudeau A."/>
            <person name="Shah S."/>
            <person name="Reiman D."/>
        </authorList>
    </citation>
    <scope>NUCLEOTIDE SEQUENCE [LARGE SCALE GENOMIC DNA]</scope>
    <source>
        <strain evidence="3 4">3B1D</strain>
    </source>
</reference>
<protein>
    <submittedName>
        <fullName evidence="3">Alpha/beta hydrolase</fullName>
    </submittedName>
</protein>
<evidence type="ECO:0000313" key="3">
    <source>
        <dbReference type="EMBL" id="RUS56999.1"/>
    </source>
</evidence>
<keyword evidence="4" id="KW-1185">Reference proteome</keyword>
<feature type="domain" description="AB hydrolase-1" evidence="2">
    <location>
        <begin position="43"/>
        <end position="265"/>
    </location>
</feature>
<proteinExistence type="predicted"/>
<dbReference type="PANTHER" id="PTHR43798:SF31">
    <property type="entry name" value="AB HYDROLASE SUPERFAMILY PROTEIN YCLE"/>
    <property type="match status" value="1"/>
</dbReference>
<dbReference type="Gene3D" id="3.40.50.1820">
    <property type="entry name" value="alpha/beta hydrolase"/>
    <property type="match status" value="1"/>
</dbReference>
<evidence type="ECO:0000259" key="2">
    <source>
        <dbReference type="Pfam" id="PF00561"/>
    </source>
</evidence>
<gene>
    <name evidence="3" type="ORF">QI30_07985</name>
</gene>
<dbReference type="Proteomes" id="UP000288623">
    <property type="component" value="Unassembled WGS sequence"/>
</dbReference>
<organism evidence="3 4">
    <name type="scientific">Candidatus Kurthia intestinigallinarum</name>
    <dbReference type="NCBI Taxonomy" id="1562256"/>
    <lineage>
        <taxon>Bacteria</taxon>
        <taxon>Bacillati</taxon>
        <taxon>Bacillota</taxon>
        <taxon>Bacilli</taxon>
        <taxon>Bacillales</taxon>
        <taxon>Caryophanaceae</taxon>
        <taxon>Kurthia</taxon>
    </lineage>
</organism>
<keyword evidence="1 3" id="KW-0378">Hydrolase</keyword>
<dbReference type="GO" id="GO:0016787">
    <property type="term" value="F:hydrolase activity"/>
    <property type="evidence" value="ECO:0007669"/>
    <property type="project" value="UniProtKB-KW"/>
</dbReference>
<dbReference type="GO" id="GO:0016020">
    <property type="term" value="C:membrane"/>
    <property type="evidence" value="ECO:0007669"/>
    <property type="project" value="TreeGrafter"/>
</dbReference>
<dbReference type="Pfam" id="PF00561">
    <property type="entry name" value="Abhydrolase_1"/>
    <property type="match status" value="1"/>
</dbReference>
<sequence length="282" mass="31789">MWQQQMITTQRGQFEYFVKGEGEPLAITHFYSAFNEIGNWFAEPFTAHYQVFLINVRGAGNSVPLDNDEQMALTEVIKDLEAVREALGFMSWGFAGHSTGGMLALQYAIEAPDALTKCICGSSAASKAYASHPASIYCPENPHFTRIIEIMEALNDPQTTREERVSLSFEWTLLSFTTRDNVERALNIPNSGRTVGRALDYFRKVAVKTFDLRAQLPQTIVPTYVFCGRQDAQCPVEFSYEIAELLPNASLTIFEESNHFPFMEEQEAFAHFVEATLRAPQL</sequence>
<accession>A0A433RUR6</accession>
<dbReference type="PANTHER" id="PTHR43798">
    <property type="entry name" value="MONOACYLGLYCEROL LIPASE"/>
    <property type="match status" value="1"/>
</dbReference>
<dbReference type="OrthoDB" id="9796770at2"/>
<dbReference type="RefSeq" id="WP_126990417.1">
    <property type="nucleotide sequence ID" value="NZ_JTFC01000029.1"/>
</dbReference>
<dbReference type="PRINTS" id="PR00111">
    <property type="entry name" value="ABHYDROLASE"/>
</dbReference>
<dbReference type="InterPro" id="IPR000073">
    <property type="entry name" value="AB_hydrolase_1"/>
</dbReference>
<evidence type="ECO:0000256" key="1">
    <source>
        <dbReference type="ARBA" id="ARBA00022801"/>
    </source>
</evidence>
<dbReference type="SUPFAM" id="SSF53474">
    <property type="entry name" value="alpha/beta-Hydrolases"/>
    <property type="match status" value="1"/>
</dbReference>
<dbReference type="EMBL" id="JTFC01000029">
    <property type="protein sequence ID" value="RUS56999.1"/>
    <property type="molecule type" value="Genomic_DNA"/>
</dbReference>
<name>A0A433RUR6_9BACL</name>